<dbReference type="RefSeq" id="WP_221205901.1">
    <property type="nucleotide sequence ID" value="NZ_JACHXA010000008.1"/>
</dbReference>
<sequence length="637" mass="67670">MHEVMRILTSHRCLLLAASLLLMTEAAQAQQSNGPIRLMPPATDSGLQPDGDSPPAPSLDGGQTDGSQSGGFTGALAPSSGFAPLVPSQSVSPSTPRRGIQIESLARPSLETIGPLEPQDGGFGYDLWEGSHRGIVLGLIRQLPNDLRSHWGEGMARRLLLTNAEGPQAGPEATDSALLRARIRRLIALGHIADAGAVIELVAGPLQETVIAREKAEVLLYLGRYDEACNTARGRVERAMAVATSEAAAENDPEFWQKTLIFCNIRAGEIAPAQLGLQLMQELGGDPEGAFLALGQRMLDGVGHFPDLLPAKAPELAMVDQLGEALPEGMLDLKDPKIAVASLRLKGLSANERVLAAETAAANAALDGDNLREAYRTVSFTQQQISTALSLAGSQPVGLDRALLLQAAEAAAQPSLRAELVLVALEEGRADGLYYVTAKAFAPSILSLEPEPDLLWFAGSAGRALYALGKYEGANAWFDLARRESMISPQAQASLTTLWPYARLAGFSASDWDGSLAAWGLARNESKEHIADLQTLLASAFEALGQAEMSDLSRQLANYPSGTWPEPNNNTLLALRDAADGNRRGEAILLSLITLAPKGTQHLHPRKLEAICSALIRLGYPEEARHLAIEAAVRAGI</sequence>
<evidence type="ECO:0000313" key="4">
    <source>
        <dbReference type="Proteomes" id="UP000581135"/>
    </source>
</evidence>
<dbReference type="EMBL" id="JACHXA010000008">
    <property type="protein sequence ID" value="MBB3066345.1"/>
    <property type="molecule type" value="Genomic_DNA"/>
</dbReference>
<feature type="signal peptide" evidence="2">
    <location>
        <begin position="1"/>
        <end position="29"/>
    </location>
</feature>
<keyword evidence="2" id="KW-0732">Signal</keyword>
<reference evidence="3 4" key="1">
    <citation type="submission" date="2020-08" db="EMBL/GenBank/DDBJ databases">
        <title>Genomic Encyclopedia of Type Strains, Phase III (KMG-III): the genomes of soil and plant-associated and newly described type strains.</title>
        <authorList>
            <person name="Whitman W."/>
        </authorList>
    </citation>
    <scope>NUCLEOTIDE SEQUENCE [LARGE SCALE GENOMIC DNA]</scope>
    <source>
        <strain evidence="3 4">CECT 8803</strain>
    </source>
</reference>
<gene>
    <name evidence="3" type="ORF">FHR98_002651</name>
</gene>
<keyword evidence="4" id="KW-1185">Reference proteome</keyword>
<comment type="caution">
    <text evidence="3">The sequence shown here is derived from an EMBL/GenBank/DDBJ whole genome shotgun (WGS) entry which is preliminary data.</text>
</comment>
<evidence type="ECO:0008006" key="5">
    <source>
        <dbReference type="Google" id="ProtNLM"/>
    </source>
</evidence>
<accession>A0A839SZ77</accession>
<name>A0A839SZ77_9PROT</name>
<feature type="chain" id="PRO_5032715204" description="Tetratricopeptide repeat-containing protein" evidence="2">
    <location>
        <begin position="30"/>
        <end position="637"/>
    </location>
</feature>
<evidence type="ECO:0000256" key="1">
    <source>
        <dbReference type="SAM" id="MobiDB-lite"/>
    </source>
</evidence>
<evidence type="ECO:0000313" key="3">
    <source>
        <dbReference type="EMBL" id="MBB3066345.1"/>
    </source>
</evidence>
<dbReference type="AlphaFoldDB" id="A0A839SZ77"/>
<evidence type="ECO:0000256" key="2">
    <source>
        <dbReference type="SAM" id="SignalP"/>
    </source>
</evidence>
<feature type="region of interest" description="Disordered" evidence="1">
    <location>
        <begin position="33"/>
        <end position="98"/>
    </location>
</feature>
<dbReference type="Proteomes" id="UP000581135">
    <property type="component" value="Unassembled WGS sequence"/>
</dbReference>
<organism evidence="3 4">
    <name type="scientific">Limibacillus halophilus</name>
    <dbReference type="NCBI Taxonomy" id="1579333"/>
    <lineage>
        <taxon>Bacteria</taxon>
        <taxon>Pseudomonadati</taxon>
        <taxon>Pseudomonadota</taxon>
        <taxon>Alphaproteobacteria</taxon>
        <taxon>Rhodospirillales</taxon>
        <taxon>Rhodovibrionaceae</taxon>
        <taxon>Limibacillus</taxon>
    </lineage>
</organism>
<protein>
    <recommendedName>
        <fullName evidence="5">Tetratricopeptide repeat-containing protein</fullName>
    </recommendedName>
</protein>
<proteinExistence type="predicted"/>